<organism evidence="4 5">
    <name type="scientific">Nitrospirillum iridis</name>
    <dbReference type="NCBI Taxonomy" id="765888"/>
    <lineage>
        <taxon>Bacteria</taxon>
        <taxon>Pseudomonadati</taxon>
        <taxon>Pseudomonadota</taxon>
        <taxon>Alphaproteobacteria</taxon>
        <taxon>Rhodospirillales</taxon>
        <taxon>Azospirillaceae</taxon>
        <taxon>Nitrospirillum</taxon>
    </lineage>
</organism>
<keyword evidence="1" id="KW-0812">Transmembrane</keyword>
<evidence type="ECO:0000259" key="2">
    <source>
        <dbReference type="Pfam" id="PF25917"/>
    </source>
</evidence>
<dbReference type="InterPro" id="IPR058625">
    <property type="entry name" value="MdtA-like_BSH"/>
</dbReference>
<gene>
    <name evidence="4" type="ORF">FHS74_002431</name>
</gene>
<feature type="transmembrane region" description="Helical" evidence="1">
    <location>
        <begin position="28"/>
        <end position="49"/>
    </location>
</feature>
<sequence length="379" mass="39608">MTTQMYEQQNGRADAGTPMKARRLGRTLLLTALGLGIGVAVAAYGYDWWTAGRFIESTDDAYVGGDVTVIAPKVSGFIARVAVTDNQAVHAGDLLLKLDDRDYRAALARATAAVEAQEATLANLDAQRRLQQAVISQAAAGVGAAKAETDRARYDQDRYRALSATAAASAQAFEKADAAYKQAVANGDKATATLQAAQRQIDVIDTQKRQAEAALAGAIADRDTAQLNLSYTELRSPIDGTVGNRSARSGAYATVGAQLIAIVPAQGLWVDANFKESQIAGLKAGQPVLVEADVLPGREFHGRVVSMAPATGAQFSVLPPENATGNFTKIVQRVPVRILLDGEGSLLGSLRPGLSVTAAINTKEGAVQHTLAAPGTTAP</sequence>
<keyword evidence="1" id="KW-1133">Transmembrane helix</keyword>
<dbReference type="InterPro" id="IPR058792">
    <property type="entry name" value="Beta-barrel_RND_2"/>
</dbReference>
<dbReference type="Gene3D" id="2.40.30.170">
    <property type="match status" value="1"/>
</dbReference>
<dbReference type="PANTHER" id="PTHR30386">
    <property type="entry name" value="MEMBRANE FUSION SUBUNIT OF EMRAB-TOLC MULTIDRUG EFFLUX PUMP"/>
    <property type="match status" value="1"/>
</dbReference>
<dbReference type="SUPFAM" id="SSF111369">
    <property type="entry name" value="HlyD-like secretion proteins"/>
    <property type="match status" value="2"/>
</dbReference>
<dbReference type="RefSeq" id="WP_184800715.1">
    <property type="nucleotide sequence ID" value="NZ_JACIIZ010000006.1"/>
</dbReference>
<comment type="caution">
    <text evidence="4">The sequence shown here is derived from an EMBL/GenBank/DDBJ whole genome shotgun (WGS) entry which is preliminary data.</text>
</comment>
<accession>A0A7X0B024</accession>
<keyword evidence="5" id="KW-1185">Reference proteome</keyword>
<protein>
    <submittedName>
        <fullName evidence="4">Membrane fusion protein (Multidrug efflux system)</fullName>
    </submittedName>
</protein>
<dbReference type="Gene3D" id="2.40.50.100">
    <property type="match status" value="1"/>
</dbReference>
<dbReference type="InterPro" id="IPR050739">
    <property type="entry name" value="MFP"/>
</dbReference>
<dbReference type="Gene3D" id="1.10.287.470">
    <property type="entry name" value="Helix hairpin bin"/>
    <property type="match status" value="2"/>
</dbReference>
<dbReference type="Pfam" id="PF25954">
    <property type="entry name" value="Beta-barrel_RND_2"/>
    <property type="match status" value="1"/>
</dbReference>
<feature type="domain" description="CusB-like beta-barrel" evidence="3">
    <location>
        <begin position="268"/>
        <end position="312"/>
    </location>
</feature>
<evidence type="ECO:0000313" key="4">
    <source>
        <dbReference type="EMBL" id="MBB6251871.1"/>
    </source>
</evidence>
<name>A0A7X0B024_9PROT</name>
<dbReference type="Proteomes" id="UP000539175">
    <property type="component" value="Unassembled WGS sequence"/>
</dbReference>
<dbReference type="AlphaFoldDB" id="A0A7X0B024"/>
<proteinExistence type="predicted"/>
<evidence type="ECO:0000256" key="1">
    <source>
        <dbReference type="SAM" id="Phobius"/>
    </source>
</evidence>
<dbReference type="EMBL" id="JACIIZ010000006">
    <property type="protein sequence ID" value="MBB6251871.1"/>
    <property type="molecule type" value="Genomic_DNA"/>
</dbReference>
<evidence type="ECO:0000313" key="5">
    <source>
        <dbReference type="Proteomes" id="UP000539175"/>
    </source>
</evidence>
<feature type="domain" description="Multidrug resistance protein MdtA-like barrel-sandwich hybrid" evidence="2">
    <location>
        <begin position="70"/>
        <end position="263"/>
    </location>
</feature>
<reference evidence="4 5" key="1">
    <citation type="submission" date="2020-08" db="EMBL/GenBank/DDBJ databases">
        <title>Genomic Encyclopedia of Type Strains, Phase IV (KMG-IV): sequencing the most valuable type-strain genomes for metagenomic binning, comparative biology and taxonomic classification.</title>
        <authorList>
            <person name="Goeker M."/>
        </authorList>
    </citation>
    <scope>NUCLEOTIDE SEQUENCE [LARGE SCALE GENOMIC DNA]</scope>
    <source>
        <strain evidence="4 5">DSM 22198</strain>
    </source>
</reference>
<dbReference type="PANTHER" id="PTHR30386:SF24">
    <property type="entry name" value="MULTIDRUG RESISTANCE EFFLUX PUMP"/>
    <property type="match status" value="1"/>
</dbReference>
<evidence type="ECO:0000259" key="3">
    <source>
        <dbReference type="Pfam" id="PF25954"/>
    </source>
</evidence>
<dbReference type="Pfam" id="PF25917">
    <property type="entry name" value="BSH_RND"/>
    <property type="match status" value="1"/>
</dbReference>
<dbReference type="PRINTS" id="PR01490">
    <property type="entry name" value="RTXTOXIND"/>
</dbReference>
<keyword evidence="1" id="KW-0472">Membrane</keyword>